<dbReference type="RefSeq" id="WP_065420295.1">
    <property type="nucleotide sequence ID" value="NZ_CP091865.1"/>
</dbReference>
<dbReference type="EMBL" id="JASNVP010000002">
    <property type="protein sequence ID" value="MDK4325486.1"/>
    <property type="molecule type" value="Genomic_DNA"/>
</dbReference>
<name>A0AAP4BUA3_9CORY</name>
<proteinExistence type="predicted"/>
<evidence type="ECO:0000313" key="2">
    <source>
        <dbReference type="Proteomes" id="UP001226160"/>
    </source>
</evidence>
<reference evidence="1" key="1">
    <citation type="submission" date="2023-05" db="EMBL/GenBank/DDBJ databases">
        <title>Metabolic capabilities are highly conserved among human nasal-associated Corynebacterium species in pangenomic analyses.</title>
        <authorList>
            <person name="Tran T.H."/>
            <person name="Roberts A.Q."/>
            <person name="Escapa I.F."/>
            <person name="Gao W."/>
            <person name="Conlan S."/>
            <person name="Kong H."/>
            <person name="Segre J.A."/>
            <person name="Kelly M.S."/>
            <person name="Lemon K.P."/>
        </authorList>
    </citation>
    <scope>NUCLEOTIDE SEQUENCE</scope>
    <source>
        <strain evidence="1">KPL2654</strain>
    </source>
</reference>
<comment type="caution">
    <text evidence="1">The sequence shown here is derived from an EMBL/GenBank/DDBJ whole genome shotgun (WGS) entry which is preliminary data.</text>
</comment>
<evidence type="ECO:0008006" key="3">
    <source>
        <dbReference type="Google" id="ProtNLM"/>
    </source>
</evidence>
<organism evidence="1 2">
    <name type="scientific">Corynebacterium propinquum</name>
    <dbReference type="NCBI Taxonomy" id="43769"/>
    <lineage>
        <taxon>Bacteria</taxon>
        <taxon>Bacillati</taxon>
        <taxon>Actinomycetota</taxon>
        <taxon>Actinomycetes</taxon>
        <taxon>Mycobacteriales</taxon>
        <taxon>Corynebacteriaceae</taxon>
        <taxon>Corynebacterium</taxon>
    </lineage>
</organism>
<dbReference type="AlphaFoldDB" id="A0AAP4BUA3"/>
<evidence type="ECO:0000313" key="1">
    <source>
        <dbReference type="EMBL" id="MDK4325486.1"/>
    </source>
</evidence>
<gene>
    <name evidence="1" type="ORF">QPX54_03020</name>
</gene>
<sequence>MSTYQQTRPKPCQWCGGEVVSQGRGRPRKYCSSSCKQRAYEQRQNLSGTEIAPDAVILSKAKADMLHDSLFQLRCAAEDIAWAAAEDASADELGQLCTELIDLARSIEKLR</sequence>
<accession>A0AAP4BUA3</accession>
<protein>
    <recommendedName>
        <fullName evidence="3">FCS-type domain-containing protein</fullName>
    </recommendedName>
</protein>
<dbReference type="Proteomes" id="UP001226160">
    <property type="component" value="Unassembled WGS sequence"/>
</dbReference>